<dbReference type="EMBL" id="HBHX01007068">
    <property type="protein sequence ID" value="CAE0103235.1"/>
    <property type="molecule type" value="Transcribed_RNA"/>
</dbReference>
<dbReference type="GO" id="GO:0046872">
    <property type="term" value="F:metal ion binding"/>
    <property type="evidence" value="ECO:0007669"/>
    <property type="project" value="UniProtKB-KW"/>
</dbReference>
<dbReference type="InterPro" id="IPR036900">
    <property type="entry name" value="A-D-PHexomutase_C_sf"/>
</dbReference>
<protein>
    <recommendedName>
        <fullName evidence="4">Alpha-D-phosphohexomutase alpha/beta/alpha domain-containing protein</fullName>
    </recommendedName>
</protein>
<dbReference type="InterPro" id="IPR045244">
    <property type="entry name" value="PGM"/>
</dbReference>
<proteinExistence type="predicted"/>
<keyword evidence="2" id="KW-0460">Magnesium</keyword>
<dbReference type="InterPro" id="IPR005846">
    <property type="entry name" value="A-D-PHexomutase_a/b/a-III"/>
</dbReference>
<dbReference type="Gene3D" id="3.30.310.50">
    <property type="entry name" value="Alpha-D-phosphohexomutase, C-terminal domain"/>
    <property type="match status" value="1"/>
</dbReference>
<dbReference type="AlphaFoldDB" id="A0A7S3AFU7"/>
<dbReference type="Gene3D" id="3.40.120.10">
    <property type="entry name" value="Alpha-D-Glucose-1,6-Bisphosphate, subunit A, domain 3"/>
    <property type="match status" value="1"/>
</dbReference>
<keyword evidence="3" id="KW-0413">Isomerase</keyword>
<dbReference type="InterPro" id="IPR016055">
    <property type="entry name" value="A-D-PHexomutase_a/b/a-I/II/III"/>
</dbReference>
<dbReference type="Pfam" id="PF02880">
    <property type="entry name" value="PGM_PMM_III"/>
    <property type="match status" value="1"/>
</dbReference>
<dbReference type="Pfam" id="PF24947">
    <property type="entry name" value="PGM1_C_vert_fung"/>
    <property type="match status" value="1"/>
</dbReference>
<evidence type="ECO:0000313" key="5">
    <source>
        <dbReference type="EMBL" id="CAE0103235.1"/>
    </source>
</evidence>
<sequence>MDAHLLGKECLSPLICGEESFGTGSSHVREKDGLWAVLCWLSILAHHNQDTPAGQLVGVGDIVRQHWRTYGRNFYTRYDYEQVESDRAKLMVDRLLVIGQAFTADGYGASKSMEMGQGFSLSCIDEFTYTDPIDGSVSTNQGIRLLFTDGSRIIFRLSGTGSVGATVRMYIEKYVPPTDGEEALEMDVAEALDPLVGIALEFAQVRELLGRDEPTVIT</sequence>
<gene>
    <name evidence="5" type="ORF">HERI1096_LOCUS3893</name>
</gene>
<evidence type="ECO:0000259" key="4">
    <source>
        <dbReference type="Pfam" id="PF02880"/>
    </source>
</evidence>
<evidence type="ECO:0000256" key="1">
    <source>
        <dbReference type="ARBA" id="ARBA00022723"/>
    </source>
</evidence>
<name>A0A7S3AFU7_9EUKA</name>
<evidence type="ECO:0000256" key="2">
    <source>
        <dbReference type="ARBA" id="ARBA00022842"/>
    </source>
</evidence>
<accession>A0A7S3AFU7</accession>
<reference evidence="5" key="1">
    <citation type="submission" date="2021-01" db="EMBL/GenBank/DDBJ databases">
        <authorList>
            <person name="Corre E."/>
            <person name="Pelletier E."/>
            <person name="Niang G."/>
            <person name="Scheremetjew M."/>
            <person name="Finn R."/>
            <person name="Kale V."/>
            <person name="Holt S."/>
            <person name="Cochrane G."/>
            <person name="Meng A."/>
            <person name="Brown T."/>
            <person name="Cohen L."/>
        </authorList>
    </citation>
    <scope>NUCLEOTIDE SEQUENCE</scope>
    <source>
        <strain evidence="5">CCMP281</strain>
    </source>
</reference>
<evidence type="ECO:0000256" key="3">
    <source>
        <dbReference type="ARBA" id="ARBA00023235"/>
    </source>
</evidence>
<dbReference type="GO" id="GO:0004614">
    <property type="term" value="F:phosphoglucomutase activity"/>
    <property type="evidence" value="ECO:0007669"/>
    <property type="project" value="InterPro"/>
</dbReference>
<keyword evidence="1" id="KW-0479">Metal-binding</keyword>
<dbReference type="SUPFAM" id="SSF55957">
    <property type="entry name" value="Phosphoglucomutase, C-terminal domain"/>
    <property type="match status" value="1"/>
</dbReference>
<dbReference type="PANTHER" id="PTHR22573">
    <property type="entry name" value="PHOSPHOHEXOMUTASE FAMILY MEMBER"/>
    <property type="match status" value="1"/>
</dbReference>
<dbReference type="SUPFAM" id="SSF53738">
    <property type="entry name" value="Phosphoglucomutase, first 3 domains"/>
    <property type="match status" value="1"/>
</dbReference>
<dbReference type="PANTHER" id="PTHR22573:SF2">
    <property type="entry name" value="PHOSPHOGLUCOMUTASE"/>
    <property type="match status" value="1"/>
</dbReference>
<dbReference type="GO" id="GO:0005829">
    <property type="term" value="C:cytosol"/>
    <property type="evidence" value="ECO:0007669"/>
    <property type="project" value="TreeGrafter"/>
</dbReference>
<feature type="domain" description="Alpha-D-phosphohexomutase alpha/beta/alpha" evidence="4">
    <location>
        <begin position="14"/>
        <end position="50"/>
    </location>
</feature>
<dbReference type="FunFam" id="3.30.310.50:FF:000002">
    <property type="entry name" value="Phosphoglucomutase 5"/>
    <property type="match status" value="1"/>
</dbReference>
<organism evidence="5">
    <name type="scientific">Haptolina ericina</name>
    <dbReference type="NCBI Taxonomy" id="156174"/>
    <lineage>
        <taxon>Eukaryota</taxon>
        <taxon>Haptista</taxon>
        <taxon>Haptophyta</taxon>
        <taxon>Prymnesiophyceae</taxon>
        <taxon>Prymnesiales</taxon>
        <taxon>Prymnesiaceae</taxon>
        <taxon>Haptolina</taxon>
    </lineage>
</organism>
<dbReference type="GO" id="GO:0005975">
    <property type="term" value="P:carbohydrate metabolic process"/>
    <property type="evidence" value="ECO:0007669"/>
    <property type="project" value="InterPro"/>
</dbReference>